<protein>
    <recommendedName>
        <fullName evidence="2">Amidohydrolase-related domain-containing protein</fullName>
    </recommendedName>
</protein>
<organism evidence="3">
    <name type="scientific">marine sediment metagenome</name>
    <dbReference type="NCBI Taxonomy" id="412755"/>
    <lineage>
        <taxon>unclassified sequences</taxon>
        <taxon>metagenomes</taxon>
        <taxon>ecological metagenomes</taxon>
    </lineage>
</organism>
<proteinExistence type="predicted"/>
<dbReference type="Gene3D" id="3.20.20.140">
    <property type="entry name" value="Metal-dependent hydrolases"/>
    <property type="match status" value="1"/>
</dbReference>
<dbReference type="InterPro" id="IPR032466">
    <property type="entry name" value="Metal_Hydrolase"/>
</dbReference>
<feature type="domain" description="Amidohydrolase-related" evidence="2">
    <location>
        <begin position="292"/>
        <end position="424"/>
    </location>
</feature>
<feature type="region of interest" description="Disordered" evidence="1">
    <location>
        <begin position="99"/>
        <end position="123"/>
    </location>
</feature>
<dbReference type="AlphaFoldDB" id="A0A0F9MLM4"/>
<evidence type="ECO:0000259" key="2">
    <source>
        <dbReference type="Pfam" id="PF01979"/>
    </source>
</evidence>
<dbReference type="InterPro" id="IPR006680">
    <property type="entry name" value="Amidohydro-rel"/>
</dbReference>
<dbReference type="Pfam" id="PF01979">
    <property type="entry name" value="Amidohydro_1"/>
    <property type="match status" value="1"/>
</dbReference>
<comment type="caution">
    <text evidence="3">The sequence shown here is derived from an EMBL/GenBank/DDBJ whole genome shotgun (WGS) entry which is preliminary data.</text>
</comment>
<gene>
    <name evidence="3" type="ORF">LCGC14_1075570</name>
</gene>
<dbReference type="SUPFAM" id="SSF51556">
    <property type="entry name" value="Metallo-dependent hydrolases"/>
    <property type="match status" value="1"/>
</dbReference>
<sequence>MKIKKNLLFICLFVVILLFTATSSARVTPTYAIVNCKIIPVTGSPIEKGIIIIRDGLIESLGPQGKISIPEDAEIIKAEGLFAYPGLIDAHTNLFLELPKEEPRRPGTRRTSAAEPRQKEKAQHPDLMAIKFLKPKKTAVADLHKIGITTVLVVPGRGIYSGQSVLLNVNGNKAAPMVIKTPVALHVNFTTARGTYPSSLMGTMAFLRQSFLDTEHYSSYKSQFAKSSRGLKRPEYNPFLEALSPYVVKKNPVFFNCANLEDIKRALGLIKEFKLNGFLTGSNEAWRVADLLIKNAKVPLLVSLNFKPPMTSIYVNQGEELKKKAEEEIYPANAANLHKKRLMFALTSQGLKKPSDIPKNVQKAIKAGLPKEEALKAMTIIPAKFLGVSSFLGSLEPGKIANIILTSGEIFDEKTRVERVFVDGISFEIKKPPKGEKPTKVNIAGKWSATVSSPMGELETILELEQDGNEISGSISSNMGKWEIIEGILSGNELALSIEATIMGETMDMTFSGTAENDSIEGTMAVMEWSMELKAKRIPEGEF</sequence>
<dbReference type="InterPro" id="IPR051781">
    <property type="entry name" value="Metallo-dep_Hydrolase"/>
</dbReference>
<reference evidence="3" key="1">
    <citation type="journal article" date="2015" name="Nature">
        <title>Complex archaea that bridge the gap between prokaryotes and eukaryotes.</title>
        <authorList>
            <person name="Spang A."/>
            <person name="Saw J.H."/>
            <person name="Jorgensen S.L."/>
            <person name="Zaremba-Niedzwiedzka K."/>
            <person name="Martijn J."/>
            <person name="Lind A.E."/>
            <person name="van Eijk R."/>
            <person name="Schleper C."/>
            <person name="Guy L."/>
            <person name="Ettema T.J."/>
        </authorList>
    </citation>
    <scope>NUCLEOTIDE SEQUENCE</scope>
</reference>
<dbReference type="SUPFAM" id="SSF51338">
    <property type="entry name" value="Composite domain of metallo-dependent hydrolases"/>
    <property type="match status" value="1"/>
</dbReference>
<accession>A0A0F9MLM4</accession>
<dbReference type="InterPro" id="IPR011059">
    <property type="entry name" value="Metal-dep_hydrolase_composite"/>
</dbReference>
<dbReference type="GO" id="GO:0016810">
    <property type="term" value="F:hydrolase activity, acting on carbon-nitrogen (but not peptide) bonds"/>
    <property type="evidence" value="ECO:0007669"/>
    <property type="project" value="InterPro"/>
</dbReference>
<dbReference type="Gene3D" id="2.30.40.10">
    <property type="entry name" value="Urease, subunit C, domain 1"/>
    <property type="match status" value="1"/>
</dbReference>
<dbReference type="EMBL" id="LAZR01004671">
    <property type="protein sequence ID" value="KKN06599.1"/>
    <property type="molecule type" value="Genomic_DNA"/>
</dbReference>
<evidence type="ECO:0000256" key="1">
    <source>
        <dbReference type="SAM" id="MobiDB-lite"/>
    </source>
</evidence>
<evidence type="ECO:0000313" key="3">
    <source>
        <dbReference type="EMBL" id="KKN06599.1"/>
    </source>
</evidence>
<name>A0A0F9MLM4_9ZZZZ</name>
<dbReference type="PANTHER" id="PTHR43135:SF3">
    <property type="entry name" value="ALPHA-D-RIBOSE 1-METHYLPHOSPHONATE 5-TRIPHOSPHATE DIPHOSPHATASE"/>
    <property type="match status" value="1"/>
</dbReference>
<dbReference type="PANTHER" id="PTHR43135">
    <property type="entry name" value="ALPHA-D-RIBOSE 1-METHYLPHOSPHONATE 5-TRIPHOSPHATE DIPHOSPHATASE"/>
    <property type="match status" value="1"/>
</dbReference>